<evidence type="ECO:0000259" key="18">
    <source>
        <dbReference type="Pfam" id="PF01761"/>
    </source>
</evidence>
<evidence type="ECO:0000256" key="1">
    <source>
        <dbReference type="ARBA" id="ARBA00001393"/>
    </source>
</evidence>
<evidence type="ECO:0000256" key="15">
    <source>
        <dbReference type="ARBA" id="ARBA00023239"/>
    </source>
</evidence>
<dbReference type="InterPro" id="IPR030963">
    <property type="entry name" value="DHQ_synth_fam"/>
</dbReference>
<feature type="binding site" evidence="17">
    <location>
        <position position="138"/>
    </location>
    <ligand>
        <name>NAD(+)</name>
        <dbReference type="ChEBI" id="CHEBI:57540"/>
    </ligand>
</feature>
<dbReference type="GO" id="GO:0003856">
    <property type="term" value="F:3-dehydroquinate synthase activity"/>
    <property type="evidence" value="ECO:0007669"/>
    <property type="project" value="UniProtKB-UniRule"/>
</dbReference>
<dbReference type="GO" id="GO:0009073">
    <property type="term" value="P:aromatic amino acid family biosynthetic process"/>
    <property type="evidence" value="ECO:0007669"/>
    <property type="project" value="UniProtKB-KW"/>
</dbReference>
<dbReference type="HAMAP" id="MF_00110">
    <property type="entry name" value="DHQ_synthase"/>
    <property type="match status" value="1"/>
</dbReference>
<keyword evidence="8 17" id="KW-0963">Cytoplasm</keyword>
<evidence type="ECO:0000256" key="14">
    <source>
        <dbReference type="ARBA" id="ARBA00023141"/>
    </source>
</evidence>
<sequence length="363" mass="38564">MSTVRFATDHPYTVEIDNGALQKLPSLTGEATRVAVIYAEPLAEVALEVARLAGSATVSVLSIGVPEGEAAKTPEIATSCWRTLAAAGFTRSDLIIGVGGGATTDLAGFVAASWLRGVSYVSVPTTVLAMVDASVGGKTGIDLPEGKNLVGAFHEPDGVIADLDLLGTLPEREVRSGLAEVVKAGFVRDERIRELIAASPSGALDVTSARHAELIRRAVQFKADVVSLDLRESTSVGGRIGRELLNYGHTLGHAIEAWEHFRMRHGEAVALGMIFAAQLSRRVLGLPDEAVAVHRQLIGALGLPTSYQRAPFAELRELMGRDKKTRGQALRFVGLRNLSDPAMIVAPSEAILEECYAELGRDQ</sequence>
<comment type="similarity">
    <text evidence="5 17">Belongs to the sugar phosphate cyclases superfamily. Dehydroquinate synthase family.</text>
</comment>
<evidence type="ECO:0000313" key="21">
    <source>
        <dbReference type="Proteomes" id="UP001431656"/>
    </source>
</evidence>
<dbReference type="GO" id="GO:0046872">
    <property type="term" value="F:metal ion binding"/>
    <property type="evidence" value="ECO:0007669"/>
    <property type="project" value="UniProtKB-KW"/>
</dbReference>
<proteinExistence type="inferred from homology"/>
<evidence type="ECO:0000256" key="2">
    <source>
        <dbReference type="ARBA" id="ARBA00001911"/>
    </source>
</evidence>
<dbReference type="KEGG" id="broo:brsh051_28750"/>
<feature type="domain" description="3-dehydroquinate synthase C-terminal" evidence="19">
    <location>
        <begin position="177"/>
        <end position="325"/>
    </location>
</feature>
<comment type="subcellular location">
    <subcellularLocation>
        <location evidence="3 17">Cytoplasm</location>
    </subcellularLocation>
</comment>
<keyword evidence="16 17" id="KW-0170">Cobalt</keyword>
<comment type="catalytic activity">
    <reaction evidence="1 17">
        <text>7-phospho-2-dehydro-3-deoxy-D-arabino-heptonate = 3-dehydroquinate + phosphate</text>
        <dbReference type="Rhea" id="RHEA:21968"/>
        <dbReference type="ChEBI" id="CHEBI:32364"/>
        <dbReference type="ChEBI" id="CHEBI:43474"/>
        <dbReference type="ChEBI" id="CHEBI:58394"/>
        <dbReference type="EC" id="4.2.3.4"/>
    </reaction>
</comment>
<feature type="binding site" evidence="17">
    <location>
        <position position="249"/>
    </location>
    <ligand>
        <name>Zn(2+)</name>
        <dbReference type="ChEBI" id="CHEBI:29105"/>
    </ligand>
</feature>
<dbReference type="InterPro" id="IPR016037">
    <property type="entry name" value="DHQ_synth_AroB"/>
</dbReference>
<feature type="binding site" evidence="17">
    <location>
        <begin position="67"/>
        <end position="72"/>
    </location>
    <ligand>
        <name>NAD(+)</name>
        <dbReference type="ChEBI" id="CHEBI:57540"/>
    </ligand>
</feature>
<evidence type="ECO:0000259" key="19">
    <source>
        <dbReference type="Pfam" id="PF24621"/>
    </source>
</evidence>
<dbReference type="SUPFAM" id="SSF56796">
    <property type="entry name" value="Dehydroquinate synthase-like"/>
    <property type="match status" value="1"/>
</dbReference>
<evidence type="ECO:0000256" key="9">
    <source>
        <dbReference type="ARBA" id="ARBA00022605"/>
    </source>
</evidence>
<evidence type="ECO:0000256" key="16">
    <source>
        <dbReference type="ARBA" id="ARBA00023285"/>
    </source>
</evidence>
<dbReference type="InterPro" id="IPR056179">
    <property type="entry name" value="DHQS_C"/>
</dbReference>
<dbReference type="Pfam" id="PF01761">
    <property type="entry name" value="DHQ_synthase"/>
    <property type="match status" value="1"/>
</dbReference>
<reference evidence="20" key="1">
    <citation type="journal article" date="2024" name="Int. J. Syst. Evol. Microbiol.">
        <title>Brooklawnia propionicigenes sp. nov., a facultatively anaerobic, propionate-producing bacterium isolated from a methanogenic reactor treating waste from cattle farms.</title>
        <authorList>
            <person name="Akita Y."/>
            <person name="Ueki A."/>
            <person name="Tonouchi A."/>
            <person name="Sugawara Y."/>
            <person name="Honma S."/>
            <person name="Kaku N."/>
            <person name="Ueki K."/>
        </authorList>
    </citation>
    <scope>NUCLEOTIDE SEQUENCE</scope>
    <source>
        <strain evidence="20">SH051</strain>
    </source>
</reference>
<feature type="binding site" evidence="17">
    <location>
        <position position="147"/>
    </location>
    <ligand>
        <name>NAD(+)</name>
        <dbReference type="ChEBI" id="CHEBI:57540"/>
    </ligand>
</feature>
<evidence type="ECO:0000256" key="8">
    <source>
        <dbReference type="ARBA" id="ARBA00022490"/>
    </source>
</evidence>
<comment type="function">
    <text evidence="17">Catalyzes the conversion of 3-deoxy-D-arabino-heptulosonate 7-phosphate (DAHP) to dehydroquinate (DHQ).</text>
</comment>
<dbReference type="RefSeq" id="WP_286266237.1">
    <property type="nucleotide sequence ID" value="NZ_AP028056.1"/>
</dbReference>
<dbReference type="PIRSF" id="PIRSF001455">
    <property type="entry name" value="DHQ_synth"/>
    <property type="match status" value="1"/>
</dbReference>
<comment type="pathway">
    <text evidence="4 17">Metabolic intermediate biosynthesis; chorismate biosynthesis; chorismate from D-erythrose 4-phosphate and phosphoenolpyruvate: step 2/7.</text>
</comment>
<name>A0AAN0MJ52_9ACTN</name>
<dbReference type="InterPro" id="IPR030960">
    <property type="entry name" value="DHQS/DOIS_N"/>
</dbReference>
<dbReference type="NCBIfam" id="TIGR01357">
    <property type="entry name" value="aroB"/>
    <property type="match status" value="1"/>
</dbReference>
<dbReference type="GO" id="GO:0000166">
    <property type="term" value="F:nucleotide binding"/>
    <property type="evidence" value="ECO:0007669"/>
    <property type="project" value="UniProtKB-KW"/>
</dbReference>
<dbReference type="Gene3D" id="1.20.1090.10">
    <property type="entry name" value="Dehydroquinate synthase-like - alpha domain"/>
    <property type="match status" value="1"/>
</dbReference>
<comment type="cofactor">
    <cofactor evidence="17">
        <name>Co(2+)</name>
        <dbReference type="ChEBI" id="CHEBI:48828"/>
    </cofactor>
    <cofactor evidence="17">
        <name>Zn(2+)</name>
        <dbReference type="ChEBI" id="CHEBI:29105"/>
    </cofactor>
    <text evidence="17">Binds 1 divalent metal cation per subunit. Can use either Co(2+) or Zn(2+).</text>
</comment>
<feature type="binding site" evidence="17">
    <location>
        <begin position="101"/>
        <end position="105"/>
    </location>
    <ligand>
        <name>NAD(+)</name>
        <dbReference type="ChEBI" id="CHEBI:57540"/>
    </ligand>
</feature>
<dbReference type="InterPro" id="IPR050071">
    <property type="entry name" value="Dehydroquinate_synthase"/>
</dbReference>
<evidence type="ECO:0000256" key="3">
    <source>
        <dbReference type="ARBA" id="ARBA00004496"/>
    </source>
</evidence>
<gene>
    <name evidence="17 20" type="primary">aroB</name>
    <name evidence="20" type="ORF">brsh051_28750</name>
</gene>
<keyword evidence="15 17" id="KW-0456">Lyase</keyword>
<keyword evidence="11 17" id="KW-0547">Nucleotide-binding</keyword>
<keyword evidence="9 17" id="KW-0028">Amino-acid biosynthesis</keyword>
<evidence type="ECO:0000256" key="11">
    <source>
        <dbReference type="ARBA" id="ARBA00022741"/>
    </source>
</evidence>
<comment type="caution">
    <text evidence="17">Lacks conserved residue(s) required for the propagation of feature annotation.</text>
</comment>
<accession>A0AAN0MJ52</accession>
<keyword evidence="10 17" id="KW-0479">Metal-binding</keyword>
<dbReference type="PANTHER" id="PTHR43622">
    <property type="entry name" value="3-DEHYDROQUINATE SYNTHASE"/>
    <property type="match status" value="1"/>
</dbReference>
<evidence type="ECO:0000256" key="13">
    <source>
        <dbReference type="ARBA" id="ARBA00023027"/>
    </source>
</evidence>
<keyword evidence="13 17" id="KW-0520">NAD</keyword>
<comment type="cofactor">
    <cofactor evidence="2 17">
        <name>NAD(+)</name>
        <dbReference type="ChEBI" id="CHEBI:57540"/>
    </cofactor>
</comment>
<keyword evidence="12 17" id="KW-0862">Zinc</keyword>
<keyword evidence="14 17" id="KW-0057">Aromatic amino acid biosynthesis</keyword>
<evidence type="ECO:0000256" key="7">
    <source>
        <dbReference type="ARBA" id="ARBA00017684"/>
    </source>
</evidence>
<evidence type="ECO:0000256" key="6">
    <source>
        <dbReference type="ARBA" id="ARBA00013031"/>
    </source>
</evidence>
<dbReference type="EC" id="4.2.3.4" evidence="6 17"/>
<keyword evidence="21" id="KW-1185">Reference proteome</keyword>
<evidence type="ECO:0000256" key="12">
    <source>
        <dbReference type="ARBA" id="ARBA00022833"/>
    </source>
</evidence>
<dbReference type="AlphaFoldDB" id="A0AAN0MJ52"/>
<evidence type="ECO:0000256" key="5">
    <source>
        <dbReference type="ARBA" id="ARBA00005412"/>
    </source>
</evidence>
<dbReference type="Gene3D" id="3.40.50.1970">
    <property type="match status" value="1"/>
</dbReference>
<protein>
    <recommendedName>
        <fullName evidence="7 17">3-dehydroquinate synthase</fullName>
        <shortName evidence="17">DHQS</shortName>
        <ecNumber evidence="6 17">4.2.3.4</ecNumber>
    </recommendedName>
</protein>
<feature type="binding site" evidence="17">
    <location>
        <position position="265"/>
    </location>
    <ligand>
        <name>Zn(2+)</name>
        <dbReference type="ChEBI" id="CHEBI:29105"/>
    </ligand>
</feature>
<dbReference type="CDD" id="cd08195">
    <property type="entry name" value="DHQS"/>
    <property type="match status" value="1"/>
</dbReference>
<evidence type="ECO:0000256" key="4">
    <source>
        <dbReference type="ARBA" id="ARBA00004661"/>
    </source>
</evidence>
<feature type="binding site" evidence="17">
    <location>
        <begin position="125"/>
        <end position="126"/>
    </location>
    <ligand>
        <name>NAD(+)</name>
        <dbReference type="ChEBI" id="CHEBI:57540"/>
    </ligand>
</feature>
<dbReference type="Pfam" id="PF24621">
    <property type="entry name" value="DHQS_C"/>
    <property type="match status" value="1"/>
</dbReference>
<organism evidence="20 21">
    <name type="scientific">Brooklawnia propionicigenes</name>
    <dbReference type="NCBI Taxonomy" id="3041175"/>
    <lineage>
        <taxon>Bacteria</taxon>
        <taxon>Bacillati</taxon>
        <taxon>Actinomycetota</taxon>
        <taxon>Actinomycetes</taxon>
        <taxon>Propionibacteriales</taxon>
        <taxon>Propionibacteriaceae</taxon>
        <taxon>Brooklawnia</taxon>
    </lineage>
</organism>
<dbReference type="EMBL" id="AP028056">
    <property type="protein sequence ID" value="BEH03594.1"/>
    <property type="molecule type" value="Genomic_DNA"/>
</dbReference>
<evidence type="ECO:0000313" key="20">
    <source>
        <dbReference type="EMBL" id="BEH03594.1"/>
    </source>
</evidence>
<feature type="binding site" evidence="17">
    <location>
        <position position="180"/>
    </location>
    <ligand>
        <name>Zn(2+)</name>
        <dbReference type="ChEBI" id="CHEBI:29105"/>
    </ligand>
</feature>
<dbReference type="Proteomes" id="UP001431656">
    <property type="component" value="Chromosome"/>
</dbReference>
<dbReference type="GO" id="GO:0005737">
    <property type="term" value="C:cytoplasm"/>
    <property type="evidence" value="ECO:0007669"/>
    <property type="project" value="UniProtKB-SubCell"/>
</dbReference>
<evidence type="ECO:0000256" key="10">
    <source>
        <dbReference type="ARBA" id="ARBA00022723"/>
    </source>
</evidence>
<feature type="domain" description="3-dehydroquinate synthase N-terminal" evidence="18">
    <location>
        <begin position="64"/>
        <end position="175"/>
    </location>
</feature>
<dbReference type="GO" id="GO:0008652">
    <property type="term" value="P:amino acid biosynthetic process"/>
    <property type="evidence" value="ECO:0007669"/>
    <property type="project" value="UniProtKB-KW"/>
</dbReference>
<evidence type="ECO:0000256" key="17">
    <source>
        <dbReference type="HAMAP-Rule" id="MF_00110"/>
    </source>
</evidence>
<dbReference type="PANTHER" id="PTHR43622:SF7">
    <property type="entry name" value="3-DEHYDROQUINATE SYNTHASE, CHLOROPLASTIC"/>
    <property type="match status" value="1"/>
</dbReference>
<dbReference type="GO" id="GO:0009423">
    <property type="term" value="P:chorismate biosynthetic process"/>
    <property type="evidence" value="ECO:0007669"/>
    <property type="project" value="UniProtKB-UniRule"/>
</dbReference>